<keyword evidence="4" id="KW-0202">Cytokine</keyword>
<dbReference type="GO" id="GO:0005125">
    <property type="term" value="F:cytokine activity"/>
    <property type="evidence" value="ECO:0007669"/>
    <property type="project" value="UniProtKB-KW"/>
</dbReference>
<dbReference type="CTD" id="3574"/>
<dbReference type="Pfam" id="PF01415">
    <property type="entry name" value="IL7"/>
    <property type="match status" value="1"/>
</dbReference>
<evidence type="ECO:0000256" key="3">
    <source>
        <dbReference type="ARBA" id="ARBA00019460"/>
    </source>
</evidence>
<evidence type="ECO:0000256" key="8">
    <source>
        <dbReference type="ARBA" id="ARBA00023157"/>
    </source>
</evidence>
<dbReference type="AlphaFoldDB" id="A0AA97L5H7"/>
<dbReference type="PRINTS" id="PR00435">
    <property type="entry name" value="INTERLEUKIN7"/>
</dbReference>
<evidence type="ECO:0000256" key="6">
    <source>
        <dbReference type="ARBA" id="ARBA00022729"/>
    </source>
</evidence>
<dbReference type="GO" id="GO:0005615">
    <property type="term" value="C:extracellular space"/>
    <property type="evidence" value="ECO:0007669"/>
    <property type="project" value="UniProtKB-KW"/>
</dbReference>
<reference evidence="12" key="1">
    <citation type="submission" date="2025-08" db="UniProtKB">
        <authorList>
            <consortium name="RefSeq"/>
        </authorList>
    </citation>
    <scope>IDENTIFICATION</scope>
    <source>
        <tissue evidence="12">Blood</tissue>
    </source>
</reference>
<comment type="similarity">
    <text evidence="2">Belongs to the IL-7/IL-9 family.</text>
</comment>
<keyword evidence="6 10" id="KW-0732">Signal</keyword>
<dbReference type="GeneID" id="129333142"/>
<organism evidence="11 12">
    <name type="scientific">Eublepharis macularius</name>
    <name type="common">Leopard gecko</name>
    <name type="synonym">Cyrtodactylus macularius</name>
    <dbReference type="NCBI Taxonomy" id="481883"/>
    <lineage>
        <taxon>Eukaryota</taxon>
        <taxon>Metazoa</taxon>
        <taxon>Chordata</taxon>
        <taxon>Craniata</taxon>
        <taxon>Vertebrata</taxon>
        <taxon>Euteleostomi</taxon>
        <taxon>Lepidosauria</taxon>
        <taxon>Squamata</taxon>
        <taxon>Bifurcata</taxon>
        <taxon>Gekkota</taxon>
        <taxon>Eublepharidae</taxon>
        <taxon>Eublepharinae</taxon>
        <taxon>Eublepharis</taxon>
    </lineage>
</organism>
<dbReference type="PANTHER" id="PTHR48492">
    <property type="entry name" value="INTERLEUKIN-7"/>
    <property type="match status" value="1"/>
</dbReference>
<accession>A0AA97L5H7</accession>
<dbReference type="RefSeq" id="XP_054840557.1">
    <property type="nucleotide sequence ID" value="XM_054984582.1"/>
</dbReference>
<comment type="subcellular location">
    <subcellularLocation>
        <location evidence="1">Secreted</location>
    </subcellularLocation>
</comment>
<protein>
    <recommendedName>
        <fullName evidence="3">Interleukin-7</fullName>
    </recommendedName>
</protein>
<keyword evidence="5" id="KW-0964">Secreted</keyword>
<evidence type="ECO:0000256" key="5">
    <source>
        <dbReference type="ARBA" id="ARBA00022525"/>
    </source>
</evidence>
<dbReference type="GO" id="GO:0008083">
    <property type="term" value="F:growth factor activity"/>
    <property type="evidence" value="ECO:0007669"/>
    <property type="project" value="UniProtKB-KW"/>
</dbReference>
<dbReference type="InterPro" id="IPR001181">
    <property type="entry name" value="IL-7"/>
</dbReference>
<dbReference type="GO" id="GO:0005139">
    <property type="term" value="F:interleukin-7 receptor binding"/>
    <property type="evidence" value="ECO:0007669"/>
    <property type="project" value="InterPro"/>
</dbReference>
<evidence type="ECO:0000313" key="11">
    <source>
        <dbReference type="Proteomes" id="UP001190640"/>
    </source>
</evidence>
<dbReference type="InterPro" id="IPR038325">
    <property type="entry name" value="IL7_sf"/>
</dbReference>
<evidence type="ECO:0000313" key="12">
    <source>
        <dbReference type="RefSeq" id="XP_054840557.1"/>
    </source>
</evidence>
<feature type="signal peptide" evidence="10">
    <location>
        <begin position="1"/>
        <end position="25"/>
    </location>
</feature>
<feature type="chain" id="PRO_5041730048" description="Interleukin-7" evidence="10">
    <location>
        <begin position="26"/>
        <end position="151"/>
    </location>
</feature>
<keyword evidence="7" id="KW-0339">Growth factor</keyword>
<keyword evidence="9" id="KW-0325">Glycoprotein</keyword>
<evidence type="ECO:0000256" key="7">
    <source>
        <dbReference type="ARBA" id="ARBA00023030"/>
    </source>
</evidence>
<keyword evidence="11" id="KW-1185">Reference proteome</keyword>
<dbReference type="KEGG" id="emc:129333142"/>
<evidence type="ECO:0000256" key="2">
    <source>
        <dbReference type="ARBA" id="ARBA00007621"/>
    </source>
</evidence>
<keyword evidence="8" id="KW-1015">Disulfide bond</keyword>
<evidence type="ECO:0000256" key="9">
    <source>
        <dbReference type="ARBA" id="ARBA00023180"/>
    </source>
</evidence>
<evidence type="ECO:0000256" key="1">
    <source>
        <dbReference type="ARBA" id="ARBA00004613"/>
    </source>
</evidence>
<gene>
    <name evidence="12" type="primary">IL7</name>
</gene>
<dbReference type="PANTHER" id="PTHR48492:SF1">
    <property type="entry name" value="INTERLEUKIN-7"/>
    <property type="match status" value="1"/>
</dbReference>
<dbReference type="GO" id="GO:0006955">
    <property type="term" value="P:immune response"/>
    <property type="evidence" value="ECO:0007669"/>
    <property type="project" value="InterPro"/>
</dbReference>
<proteinExistence type="inferred from homology"/>
<name>A0AA97L5H7_EUBMA</name>
<evidence type="ECO:0000256" key="4">
    <source>
        <dbReference type="ARBA" id="ARBA00022514"/>
    </source>
</evidence>
<sequence>MFHAFLRYVFGIQPLFLVLMPVASSACEKKDMQPAYMFVLRHHLEQLVNESENHGHECRQNNTKELICNTAQNIHNMACQLNRLSTCNITTHLKNNMTNVYNHISSLFKTCSHATQKCRQRPEACQKSSVLCRIKKIISKFKSCWIQYMNS</sequence>
<dbReference type="PROSITE" id="PS51257">
    <property type="entry name" value="PROKAR_LIPOPROTEIN"/>
    <property type="match status" value="1"/>
</dbReference>
<evidence type="ECO:0000256" key="10">
    <source>
        <dbReference type="SAM" id="SignalP"/>
    </source>
</evidence>
<dbReference type="Proteomes" id="UP001190640">
    <property type="component" value="Chromosome 7"/>
</dbReference>
<dbReference type="Gene3D" id="1.20.1250.50">
    <property type="match status" value="1"/>
</dbReference>